<dbReference type="Proteomes" id="UP001165296">
    <property type="component" value="Unassembled WGS sequence"/>
</dbReference>
<evidence type="ECO:0000313" key="1">
    <source>
        <dbReference type="EMBL" id="MCB2411058.1"/>
    </source>
</evidence>
<dbReference type="RefSeq" id="WP_226180549.1">
    <property type="nucleotide sequence ID" value="NZ_JAJADR010000014.1"/>
</dbReference>
<proteinExistence type="predicted"/>
<dbReference type="EMBL" id="JAJADR010000014">
    <property type="protein sequence ID" value="MCB2411058.1"/>
    <property type="molecule type" value="Genomic_DNA"/>
</dbReference>
<organism evidence="1 2">
    <name type="scientific">Hymenobacter lucidus</name>
    <dbReference type="NCBI Taxonomy" id="2880930"/>
    <lineage>
        <taxon>Bacteria</taxon>
        <taxon>Pseudomonadati</taxon>
        <taxon>Bacteroidota</taxon>
        <taxon>Cytophagia</taxon>
        <taxon>Cytophagales</taxon>
        <taxon>Hymenobacteraceae</taxon>
        <taxon>Hymenobacter</taxon>
    </lineage>
</organism>
<evidence type="ECO:0000313" key="2">
    <source>
        <dbReference type="Proteomes" id="UP001165296"/>
    </source>
</evidence>
<sequence length="557" mass="63389">MQLLLLLDYEQFYGTEKTLEDARELLKGIPSATLLTYISNYNVRLYLSETSERGGLLQAGLADSLLSKCGPDAIARWVEVIRQAAAAGNQPMMFWRYSNLLFYGLIFSTYNSLPYCELNPEQAQQVFDAYLIVNLHANKKLQVPPDAVQQAADADRLEDVMLTHFLYQKDFASTTDFGNQVVRGVKFYEYLESQPLYQPLMAEFYAQRHVSGFMRMFRNLLVLFQCAGVGTDSVTQRLNMGEFFVAGEADEAFIDTLCINDHIPSYREDDSFTPLRNRFLFKAAPGRYLLLDVSFLLDQFYKAQVFAFSAFLRSKKVKVDFLSDKGKNFTEEIYLPLVLQAAFPTATKYFGAACVNSAGEELCDAYIREGNKVCLIEFKDVLLNASAKNNADQAALYAELDKKFVVNQQNSPKGITQLWNAILDVEARGLSFDPDRPDQLELYPVVVYTDNSFGAEGLNKRYKEQFQALAAAAPNGMQVKDVTFVSLSFFELREYYLAQNLLNLFAMFDAYHQHTQLPDYRLTPFEVFARFYTQEHVPESARNSELFTDVIVKIIGT</sequence>
<gene>
    <name evidence="1" type="ORF">LGH74_23930</name>
</gene>
<evidence type="ECO:0008006" key="3">
    <source>
        <dbReference type="Google" id="ProtNLM"/>
    </source>
</evidence>
<name>A0ABS8AZ47_9BACT</name>
<reference evidence="1" key="1">
    <citation type="submission" date="2021-10" db="EMBL/GenBank/DDBJ databases">
        <authorList>
            <person name="Dean J.D."/>
            <person name="Kim M.K."/>
            <person name="Newey C.N."/>
            <person name="Stoker T.S."/>
            <person name="Thompson D.W."/>
            <person name="Grose J.H."/>
        </authorList>
    </citation>
    <scope>NUCLEOTIDE SEQUENCE</scope>
    <source>
        <strain evidence="1">BT178</strain>
    </source>
</reference>
<comment type="caution">
    <text evidence="1">The sequence shown here is derived from an EMBL/GenBank/DDBJ whole genome shotgun (WGS) entry which is preliminary data.</text>
</comment>
<accession>A0ABS8AZ47</accession>
<keyword evidence="2" id="KW-1185">Reference proteome</keyword>
<protein>
    <recommendedName>
        <fullName evidence="3">PD-(D/E)XK nuclease superfamily protein</fullName>
    </recommendedName>
</protein>